<evidence type="ECO:0000313" key="4">
    <source>
        <dbReference type="Proteomes" id="UP001366166"/>
    </source>
</evidence>
<keyword evidence="4" id="KW-1185">Reference proteome</keyword>
<dbReference type="RefSeq" id="WP_338600019.1">
    <property type="nucleotide sequence ID" value="NZ_AP028679.1"/>
</dbReference>
<reference evidence="4" key="1">
    <citation type="journal article" date="2023" name="Arch. Microbiol.">
        <title>Desulfoferula mesophilus gen. nov. sp. nov., a mesophilic sulfate-reducing bacterium isolated from a brackish lake sediment.</title>
        <authorList>
            <person name="Watanabe T."/>
            <person name="Yabe T."/>
            <person name="Tsuji J.M."/>
            <person name="Fukui M."/>
        </authorList>
    </citation>
    <scope>NUCLEOTIDE SEQUENCE [LARGE SCALE GENOMIC DNA]</scope>
    <source>
        <strain evidence="4">12FAK</strain>
    </source>
</reference>
<evidence type="ECO:0000313" key="3">
    <source>
        <dbReference type="EMBL" id="BEQ15523.1"/>
    </source>
</evidence>
<dbReference type="AlphaFoldDB" id="A0AAU9F0I1"/>
<sequence>MISTHRLLGGLALAAFLLLTLSAAPPAHSAEAKKVLIKSVKEVGTKVVLMDGSEWTIENPSDQELVYDWLPFQTVVIKNNKVLVNLYRGDIVDAKMTKGPTEAAKAPASTPTYSASAVQSTSGAPAAASGGTQVVVSEDLVKRMDKILNRMEDLEFTLKSIEVRLLRLERMAGVGP</sequence>
<name>A0AAU9F0I1_9BACT</name>
<keyword evidence="2" id="KW-0732">Signal</keyword>
<dbReference type="KEGG" id="dmp:FAK_25890"/>
<organism evidence="3 4">
    <name type="scientific">Desulfoferula mesophila</name>
    <dbReference type="NCBI Taxonomy" id="3058419"/>
    <lineage>
        <taxon>Bacteria</taxon>
        <taxon>Pseudomonadati</taxon>
        <taxon>Thermodesulfobacteriota</taxon>
        <taxon>Desulfarculia</taxon>
        <taxon>Desulfarculales</taxon>
        <taxon>Desulfarculaceae</taxon>
        <taxon>Desulfoferula</taxon>
    </lineage>
</organism>
<proteinExistence type="predicted"/>
<feature type="coiled-coil region" evidence="1">
    <location>
        <begin position="144"/>
        <end position="171"/>
    </location>
</feature>
<feature type="chain" id="PRO_5043515841" evidence="2">
    <location>
        <begin position="30"/>
        <end position="176"/>
    </location>
</feature>
<evidence type="ECO:0000256" key="1">
    <source>
        <dbReference type="SAM" id="Coils"/>
    </source>
</evidence>
<evidence type="ECO:0000256" key="2">
    <source>
        <dbReference type="SAM" id="SignalP"/>
    </source>
</evidence>
<protein>
    <submittedName>
        <fullName evidence="3">Uncharacterized protein</fullName>
    </submittedName>
</protein>
<dbReference type="Proteomes" id="UP001366166">
    <property type="component" value="Chromosome"/>
</dbReference>
<dbReference type="EMBL" id="AP028679">
    <property type="protein sequence ID" value="BEQ15523.1"/>
    <property type="molecule type" value="Genomic_DNA"/>
</dbReference>
<keyword evidence="1" id="KW-0175">Coiled coil</keyword>
<feature type="signal peptide" evidence="2">
    <location>
        <begin position="1"/>
        <end position="29"/>
    </location>
</feature>
<gene>
    <name evidence="3" type="ORF">FAK_25890</name>
</gene>
<accession>A0AAU9F0I1</accession>